<keyword evidence="1" id="KW-0472">Membrane</keyword>
<reference evidence="3 4" key="1">
    <citation type="journal article" date="2023" name="Microbiol. Resour. Announc.">
        <title>Complete Genome Sequence of Imperialibacter roseus strain P4T.</title>
        <authorList>
            <person name="Tizabi D.R."/>
            <person name="Bachvaroff T."/>
            <person name="Hill R.T."/>
        </authorList>
    </citation>
    <scope>NUCLEOTIDE SEQUENCE [LARGE SCALE GENOMIC DNA]</scope>
    <source>
        <strain evidence="3 4">P4T</strain>
    </source>
</reference>
<evidence type="ECO:0000313" key="3">
    <source>
        <dbReference type="EMBL" id="WOK09144.1"/>
    </source>
</evidence>
<proteinExistence type="predicted"/>
<organism evidence="3 4">
    <name type="scientific">Imperialibacter roseus</name>
    <dbReference type="NCBI Taxonomy" id="1324217"/>
    <lineage>
        <taxon>Bacteria</taxon>
        <taxon>Pseudomonadati</taxon>
        <taxon>Bacteroidota</taxon>
        <taxon>Cytophagia</taxon>
        <taxon>Cytophagales</taxon>
        <taxon>Flammeovirgaceae</taxon>
        <taxon>Imperialibacter</taxon>
    </lineage>
</organism>
<dbReference type="Proteomes" id="UP001302349">
    <property type="component" value="Chromosome"/>
</dbReference>
<feature type="domain" description="Signal transduction histidine kinase internal region" evidence="2">
    <location>
        <begin position="163"/>
        <end position="240"/>
    </location>
</feature>
<protein>
    <submittedName>
        <fullName evidence="3">Sensor histidine kinase</fullName>
    </submittedName>
</protein>
<name>A0ABZ0IXL0_9BACT</name>
<accession>A0ABZ0IXL0</accession>
<gene>
    <name evidence="3" type="ORF">RT717_10905</name>
</gene>
<feature type="transmembrane region" description="Helical" evidence="1">
    <location>
        <begin position="7"/>
        <end position="29"/>
    </location>
</feature>
<evidence type="ECO:0000259" key="2">
    <source>
        <dbReference type="Pfam" id="PF06580"/>
    </source>
</evidence>
<feature type="transmembrane region" description="Helical" evidence="1">
    <location>
        <begin position="41"/>
        <end position="63"/>
    </location>
</feature>
<keyword evidence="3" id="KW-0808">Transferase</keyword>
<sequence>MKRPFVILLHVGFWACYFLLVFIALGLYYRSHHDVGRLLNALYSVLLFAAVPSALCFYAYYYFLFPRYLQKKKILPAIFVGLLMAVLAGVVSYILIRFFIETGRIYDMDEGGRNGRSTALQTIVVMTVIGLVSGGVALVMKGFITWFNEIKLKETLREKNHEMELQLIKNQFDPHLFFNTINNIDSLILKDAVLASDYLNKLSDIIRFVLYETRADKIPLSKEIEYMEKYIALQKIRTANETYVHFSITGTVGDKLIAPMVFIPFVENAFKHTTNKKVENAITIHIAIDDTCVRLTCTNKYDSKMAPQAHGGLGNELIKKRLSLIYPGKHELVVDNDNELYCVNLAIQHG</sequence>
<feature type="transmembrane region" description="Helical" evidence="1">
    <location>
        <begin position="120"/>
        <end position="147"/>
    </location>
</feature>
<dbReference type="InterPro" id="IPR036890">
    <property type="entry name" value="HATPase_C_sf"/>
</dbReference>
<feature type="transmembrane region" description="Helical" evidence="1">
    <location>
        <begin position="75"/>
        <end position="100"/>
    </location>
</feature>
<evidence type="ECO:0000313" key="4">
    <source>
        <dbReference type="Proteomes" id="UP001302349"/>
    </source>
</evidence>
<dbReference type="InterPro" id="IPR010559">
    <property type="entry name" value="Sig_transdc_His_kin_internal"/>
</dbReference>
<keyword evidence="1" id="KW-0812">Transmembrane</keyword>
<keyword evidence="3" id="KW-0418">Kinase</keyword>
<dbReference type="InterPro" id="IPR050640">
    <property type="entry name" value="Bact_2-comp_sensor_kinase"/>
</dbReference>
<dbReference type="SUPFAM" id="SSF55874">
    <property type="entry name" value="ATPase domain of HSP90 chaperone/DNA topoisomerase II/histidine kinase"/>
    <property type="match status" value="1"/>
</dbReference>
<dbReference type="EMBL" id="CP136051">
    <property type="protein sequence ID" value="WOK09144.1"/>
    <property type="molecule type" value="Genomic_DNA"/>
</dbReference>
<dbReference type="Pfam" id="PF06580">
    <property type="entry name" value="His_kinase"/>
    <property type="match status" value="1"/>
</dbReference>
<keyword evidence="4" id="KW-1185">Reference proteome</keyword>
<dbReference type="RefSeq" id="WP_317491765.1">
    <property type="nucleotide sequence ID" value="NZ_CP136051.1"/>
</dbReference>
<dbReference type="PANTHER" id="PTHR34220">
    <property type="entry name" value="SENSOR HISTIDINE KINASE YPDA"/>
    <property type="match status" value="1"/>
</dbReference>
<dbReference type="PANTHER" id="PTHR34220:SF7">
    <property type="entry name" value="SENSOR HISTIDINE KINASE YPDA"/>
    <property type="match status" value="1"/>
</dbReference>
<dbReference type="GO" id="GO:0016301">
    <property type="term" value="F:kinase activity"/>
    <property type="evidence" value="ECO:0007669"/>
    <property type="project" value="UniProtKB-KW"/>
</dbReference>
<evidence type="ECO:0000256" key="1">
    <source>
        <dbReference type="SAM" id="Phobius"/>
    </source>
</evidence>
<keyword evidence="1" id="KW-1133">Transmembrane helix</keyword>